<keyword evidence="2" id="KW-1185">Reference proteome</keyword>
<protein>
    <submittedName>
        <fullName evidence="1">Uncharacterized protein</fullName>
    </submittedName>
</protein>
<evidence type="ECO:0000313" key="1">
    <source>
        <dbReference type="EMBL" id="OAF70877.1"/>
    </source>
</evidence>
<dbReference type="EMBL" id="LWCA01000103">
    <property type="protein sequence ID" value="OAF70877.1"/>
    <property type="molecule type" value="Genomic_DNA"/>
</dbReference>
<sequence length="205" mass="23832">MIKTYTNVIKYCKKYLSLQNLNNVEIQLKNKTSNKNVKFTDKVIKHQDLSKKTNISDNIINLANLTPRHLISKHPISILAVKIKEYFNVHYTKGDGRPIFVYVDNINPIVSTKEAFDDLDFAKNHPSRSFNDSYFMNSDYLLRGWNRSYRTVATQLYFPETVDINVIRLITTSPPGMALLTQTMQFINTKSRYKSYHSNGKVNKQ</sequence>
<reference evidence="1 2" key="1">
    <citation type="submission" date="2016-04" db="EMBL/GenBank/DDBJ databases">
        <title>The genome of Intoshia linei affirms orthonectids as highly simplified spiralians.</title>
        <authorList>
            <person name="Mikhailov K.V."/>
            <person name="Slusarev G.S."/>
            <person name="Nikitin M.A."/>
            <person name="Logacheva M.D."/>
            <person name="Penin A."/>
            <person name="Aleoshin V."/>
            <person name="Panchin Y.V."/>
        </authorList>
    </citation>
    <scope>NUCLEOTIDE SEQUENCE [LARGE SCALE GENOMIC DNA]</scope>
    <source>
        <strain evidence="1">Intl2013</strain>
        <tissue evidence="1">Whole animal</tissue>
    </source>
</reference>
<organism evidence="1 2">
    <name type="scientific">Intoshia linei</name>
    <dbReference type="NCBI Taxonomy" id="1819745"/>
    <lineage>
        <taxon>Eukaryota</taxon>
        <taxon>Metazoa</taxon>
        <taxon>Spiralia</taxon>
        <taxon>Lophotrochozoa</taxon>
        <taxon>Mesozoa</taxon>
        <taxon>Orthonectida</taxon>
        <taxon>Rhopaluridae</taxon>
        <taxon>Intoshia</taxon>
    </lineage>
</organism>
<evidence type="ECO:0000313" key="2">
    <source>
        <dbReference type="Proteomes" id="UP000078046"/>
    </source>
</evidence>
<comment type="caution">
    <text evidence="1">The sequence shown here is derived from an EMBL/GenBank/DDBJ whole genome shotgun (WGS) entry which is preliminary data.</text>
</comment>
<dbReference type="Gene3D" id="3.30.930.10">
    <property type="entry name" value="Bira Bifunctional Protein, Domain 2"/>
    <property type="match status" value="1"/>
</dbReference>
<dbReference type="InterPro" id="IPR045864">
    <property type="entry name" value="aa-tRNA-synth_II/BPL/LPL"/>
</dbReference>
<dbReference type="OrthoDB" id="4457at2759"/>
<name>A0A177B995_9BILA</name>
<proteinExistence type="predicted"/>
<dbReference type="AlphaFoldDB" id="A0A177B995"/>
<gene>
    <name evidence="1" type="ORF">A3Q56_01384</name>
</gene>
<dbReference type="Proteomes" id="UP000078046">
    <property type="component" value="Unassembled WGS sequence"/>
</dbReference>
<accession>A0A177B995</accession>